<sequence length="346" mass="39432">MPNPSLLDHLGFKFDSPKHKKRSRSKKTRSKSLKGPTKSIDPITSTISTSSVPRRSIEHQKLTPPTHILPNHLSATNTNLFKAPNFDLLEQMTQSLQARGICIQSKEMFAKPSQPKENYDDDDLPAEFPTDEAQNQEILSNPLTRFLKLNKYLKGVPEVKFWSGSSNPAALHLPFPRIAEHFQLHRAETTLIPMGISRGWPIHIDFEILPTRVQNFKLHLEKVYKRKVPSNFMNSAVELWQSCGRQRVQSVVHDFSNFHMEQPGYYGVRGYQIILGRLKVMFKNETLPLAPPLSNDFLLRKVLLPEVASCLIAEDMNTDVANQKVQLNLEESRSFGAILFPDPDED</sequence>
<feature type="region of interest" description="Disordered" evidence="8">
    <location>
        <begin position="1"/>
        <end position="56"/>
    </location>
</feature>
<comment type="function">
    <text evidence="1">May be involved in a process influencing telomere capping.</text>
</comment>
<comment type="subcellular location">
    <subcellularLocation>
        <location evidence="3">Cytoplasm</location>
    </subcellularLocation>
    <subcellularLocation>
        <location evidence="2">Nucleus</location>
    </subcellularLocation>
</comment>
<evidence type="ECO:0000256" key="2">
    <source>
        <dbReference type="ARBA" id="ARBA00004123"/>
    </source>
</evidence>
<evidence type="ECO:0000256" key="3">
    <source>
        <dbReference type="ARBA" id="ARBA00004496"/>
    </source>
</evidence>
<dbReference type="PANTHER" id="PTHR41391:SF1">
    <property type="entry name" value="RESTRICTION OF TELOMERE CAPPING PROTEIN 4"/>
    <property type="match status" value="1"/>
</dbReference>
<dbReference type="InterPro" id="IPR028094">
    <property type="entry name" value="RTC4_C"/>
</dbReference>
<name>A0ABY7D579_9BASI</name>
<evidence type="ECO:0000313" key="11">
    <source>
        <dbReference type="Proteomes" id="UP001164743"/>
    </source>
</evidence>
<evidence type="ECO:0000256" key="8">
    <source>
        <dbReference type="SAM" id="MobiDB-lite"/>
    </source>
</evidence>
<evidence type="ECO:0000256" key="5">
    <source>
        <dbReference type="ARBA" id="ARBA00015162"/>
    </source>
</evidence>
<feature type="region of interest" description="Disordered" evidence="8">
    <location>
        <begin position="112"/>
        <end position="134"/>
    </location>
</feature>
<evidence type="ECO:0000259" key="9">
    <source>
        <dbReference type="SMART" id="SM01312"/>
    </source>
</evidence>
<keyword evidence="7" id="KW-0539">Nucleus</keyword>
<dbReference type="InterPro" id="IPR039024">
    <property type="entry name" value="RTC4"/>
</dbReference>
<evidence type="ECO:0000256" key="7">
    <source>
        <dbReference type="ARBA" id="ARBA00023242"/>
    </source>
</evidence>
<keyword evidence="6" id="KW-0963">Cytoplasm</keyword>
<feature type="domain" description="Restriction of telomere capping protein 4 C-terminal" evidence="9">
    <location>
        <begin position="223"/>
        <end position="342"/>
    </location>
</feature>
<dbReference type="RefSeq" id="XP_053027308.1">
    <property type="nucleotide sequence ID" value="XM_053163321.1"/>
</dbReference>
<dbReference type="GeneID" id="77804216"/>
<proteinExistence type="inferred from homology"/>
<dbReference type="PANTHER" id="PTHR41391">
    <property type="entry name" value="RESTRICTION OF TELOMERE CAPPING PROTEIN 4"/>
    <property type="match status" value="1"/>
</dbReference>
<evidence type="ECO:0000256" key="4">
    <source>
        <dbReference type="ARBA" id="ARBA00009461"/>
    </source>
</evidence>
<dbReference type="Pfam" id="PF14474">
    <property type="entry name" value="RTC4"/>
    <property type="match status" value="1"/>
</dbReference>
<feature type="compositionally biased region" description="Basic residues" evidence="8">
    <location>
        <begin position="18"/>
        <end position="32"/>
    </location>
</feature>
<organism evidence="10 11">
    <name type="scientific">Puccinia triticina</name>
    <dbReference type="NCBI Taxonomy" id="208348"/>
    <lineage>
        <taxon>Eukaryota</taxon>
        <taxon>Fungi</taxon>
        <taxon>Dikarya</taxon>
        <taxon>Basidiomycota</taxon>
        <taxon>Pucciniomycotina</taxon>
        <taxon>Pucciniomycetes</taxon>
        <taxon>Pucciniales</taxon>
        <taxon>Pucciniaceae</taxon>
        <taxon>Puccinia</taxon>
    </lineage>
</organism>
<dbReference type="SMART" id="SM01312">
    <property type="entry name" value="RTC4"/>
    <property type="match status" value="1"/>
</dbReference>
<dbReference type="Proteomes" id="UP001164743">
    <property type="component" value="Chromosome 15A"/>
</dbReference>
<dbReference type="EMBL" id="CP110435">
    <property type="protein sequence ID" value="WAQ91753.1"/>
    <property type="molecule type" value="Genomic_DNA"/>
</dbReference>
<evidence type="ECO:0000256" key="6">
    <source>
        <dbReference type="ARBA" id="ARBA00022490"/>
    </source>
</evidence>
<feature type="compositionally biased region" description="Low complexity" evidence="8">
    <location>
        <begin position="33"/>
        <end position="54"/>
    </location>
</feature>
<keyword evidence="11" id="KW-1185">Reference proteome</keyword>
<comment type="similarity">
    <text evidence="4">Belongs to the RTC4 family.</text>
</comment>
<protein>
    <recommendedName>
        <fullName evidence="5">Restriction of telomere capping protein 4</fullName>
    </recommendedName>
</protein>
<evidence type="ECO:0000256" key="1">
    <source>
        <dbReference type="ARBA" id="ARBA00002738"/>
    </source>
</evidence>
<evidence type="ECO:0000313" key="10">
    <source>
        <dbReference type="EMBL" id="WAQ91753.1"/>
    </source>
</evidence>
<accession>A0ABY7D579</accession>
<reference evidence="10" key="1">
    <citation type="submission" date="2022-10" db="EMBL/GenBank/DDBJ databases">
        <title>Puccinia triticina Genome sequencing and assembly.</title>
        <authorList>
            <person name="Li C."/>
        </authorList>
    </citation>
    <scope>NUCLEOTIDE SEQUENCE</scope>
    <source>
        <strain evidence="10">Pt15</strain>
    </source>
</reference>
<gene>
    <name evidence="10" type="ORF">PtA15_15A145</name>
</gene>